<evidence type="ECO:0000313" key="5">
    <source>
        <dbReference type="EMBL" id="SHE31920.1"/>
    </source>
</evidence>
<dbReference type="InterPro" id="IPR058637">
    <property type="entry name" value="YknX-like_C"/>
</dbReference>
<accession>A0A1M4SI96</accession>
<dbReference type="Gene3D" id="2.40.50.100">
    <property type="match status" value="1"/>
</dbReference>
<dbReference type="Pfam" id="PF25989">
    <property type="entry name" value="YknX_C"/>
    <property type="match status" value="1"/>
</dbReference>
<evidence type="ECO:0000259" key="4">
    <source>
        <dbReference type="Pfam" id="PF25989"/>
    </source>
</evidence>
<evidence type="ECO:0000259" key="2">
    <source>
        <dbReference type="Pfam" id="PF25954"/>
    </source>
</evidence>
<protein>
    <submittedName>
        <fullName evidence="5">RND family efflux transporter, MFP subunit</fullName>
    </submittedName>
</protein>
<dbReference type="Gene3D" id="2.40.420.20">
    <property type="match status" value="1"/>
</dbReference>
<dbReference type="SUPFAM" id="SSF111369">
    <property type="entry name" value="HlyD-like secretion proteins"/>
    <property type="match status" value="1"/>
</dbReference>
<keyword evidence="6" id="KW-1185">Reference proteome</keyword>
<dbReference type="InterPro" id="IPR058792">
    <property type="entry name" value="Beta-barrel_RND_2"/>
</dbReference>
<dbReference type="NCBIfam" id="TIGR01730">
    <property type="entry name" value="RND_mfp"/>
    <property type="match status" value="1"/>
</dbReference>
<gene>
    <name evidence="5" type="ORF">SAMN05444008_101136</name>
</gene>
<comment type="similarity">
    <text evidence="1">Belongs to the membrane fusion protein (MFP) (TC 8.A.1) family.</text>
</comment>
<dbReference type="EMBL" id="FQUO01000001">
    <property type="protein sequence ID" value="SHE31920.1"/>
    <property type="molecule type" value="Genomic_DNA"/>
</dbReference>
<dbReference type="PANTHER" id="PTHR30469">
    <property type="entry name" value="MULTIDRUG RESISTANCE PROTEIN MDTA"/>
    <property type="match status" value="1"/>
</dbReference>
<feature type="domain" description="CzcB-like barrel-sandwich hybrid" evidence="3">
    <location>
        <begin position="62"/>
        <end position="194"/>
    </location>
</feature>
<feature type="domain" description="YknX-like C-terminal permuted SH3-like" evidence="4">
    <location>
        <begin position="294"/>
        <end position="358"/>
    </location>
</feature>
<dbReference type="InterPro" id="IPR006143">
    <property type="entry name" value="RND_pump_MFP"/>
</dbReference>
<dbReference type="InterPro" id="IPR058647">
    <property type="entry name" value="BSH_CzcB-like"/>
</dbReference>
<dbReference type="Gene3D" id="2.40.30.170">
    <property type="match status" value="1"/>
</dbReference>
<proteinExistence type="inferred from homology"/>
<evidence type="ECO:0000256" key="1">
    <source>
        <dbReference type="ARBA" id="ARBA00009477"/>
    </source>
</evidence>
<feature type="domain" description="CusB-like beta-barrel" evidence="2">
    <location>
        <begin position="213"/>
        <end position="283"/>
    </location>
</feature>
<dbReference type="Gene3D" id="1.10.287.470">
    <property type="entry name" value="Helix hairpin bin"/>
    <property type="match status" value="1"/>
</dbReference>
<name>A0A1M4SI96_9BACT</name>
<dbReference type="Pfam" id="PF25973">
    <property type="entry name" value="BSH_CzcB"/>
    <property type="match status" value="1"/>
</dbReference>
<dbReference type="GO" id="GO:1990281">
    <property type="term" value="C:efflux pump complex"/>
    <property type="evidence" value="ECO:0007669"/>
    <property type="project" value="TreeGrafter"/>
</dbReference>
<dbReference type="STRING" id="1302690.BUE76_23560"/>
<dbReference type="PANTHER" id="PTHR30469:SF37">
    <property type="entry name" value="RAGD PROTEIN"/>
    <property type="match status" value="1"/>
</dbReference>
<evidence type="ECO:0000313" key="6">
    <source>
        <dbReference type="Proteomes" id="UP000184368"/>
    </source>
</evidence>
<dbReference type="AlphaFoldDB" id="A0A1M4SI96"/>
<dbReference type="Pfam" id="PF25954">
    <property type="entry name" value="Beta-barrel_RND_2"/>
    <property type="match status" value="1"/>
</dbReference>
<sequence>MQKIFLLILPALVLAQSCSQKQETKVPAAKKEMKTFKLATVVSDQPSFTITLPGELKPYEEVKIYPKIKGFVKKTYVDRGSYVRKGQLLAQLEAGEIGAQYAARTSSSTTAYQKLLFSRQSYHRLKEAAKKNGAVATIELERAYAQYLADSAAYSSSRSEAAATGQVANYLRITAPFDGVITGRFVSEGALVGEGGASTEPMFQLTQQSKLRLEVAIPEKQAQALQPGSKATFRLLDNPGQTFTATLSRNSRALDGQTKSLLAEFDVDNAGSALRSGQYAKAIVQLRRPQATLWVPVSSVVQSQADIFVVKAASGVAKRVPVQTGVSKDSLIEVFGDLTAGDKVLLKGTEELKEGTKIGQ</sequence>
<dbReference type="GO" id="GO:0015562">
    <property type="term" value="F:efflux transmembrane transporter activity"/>
    <property type="evidence" value="ECO:0007669"/>
    <property type="project" value="TreeGrafter"/>
</dbReference>
<dbReference type="Proteomes" id="UP000184368">
    <property type="component" value="Unassembled WGS sequence"/>
</dbReference>
<dbReference type="PROSITE" id="PS51257">
    <property type="entry name" value="PROKAR_LIPOPROTEIN"/>
    <property type="match status" value="1"/>
</dbReference>
<evidence type="ECO:0000259" key="3">
    <source>
        <dbReference type="Pfam" id="PF25973"/>
    </source>
</evidence>
<organism evidence="5 6">
    <name type="scientific">Cnuella takakiae</name>
    <dbReference type="NCBI Taxonomy" id="1302690"/>
    <lineage>
        <taxon>Bacteria</taxon>
        <taxon>Pseudomonadati</taxon>
        <taxon>Bacteroidota</taxon>
        <taxon>Chitinophagia</taxon>
        <taxon>Chitinophagales</taxon>
        <taxon>Chitinophagaceae</taxon>
        <taxon>Cnuella</taxon>
    </lineage>
</organism>
<reference evidence="5 6" key="1">
    <citation type="submission" date="2016-11" db="EMBL/GenBank/DDBJ databases">
        <authorList>
            <person name="Jaros S."/>
            <person name="Januszkiewicz K."/>
            <person name="Wedrychowicz H."/>
        </authorList>
    </citation>
    <scope>NUCLEOTIDE SEQUENCE [LARGE SCALE GENOMIC DNA]</scope>
    <source>
        <strain evidence="5 6">DSM 26897</strain>
    </source>
</reference>